<evidence type="ECO:0000313" key="7">
    <source>
        <dbReference type="EMBL" id="EHN10498.1"/>
    </source>
</evidence>
<evidence type="ECO:0000313" key="8">
    <source>
        <dbReference type="Proteomes" id="UP000005143"/>
    </source>
</evidence>
<dbReference type="SUPFAM" id="SSF51445">
    <property type="entry name" value="(Trans)glycosidases"/>
    <property type="match status" value="1"/>
</dbReference>
<gene>
    <name evidence="7" type="ORF">PAI11_26550</name>
</gene>
<evidence type="ECO:0000256" key="5">
    <source>
        <dbReference type="SAM" id="SignalP"/>
    </source>
</evidence>
<keyword evidence="8" id="KW-1185">Reference proteome</keyword>
<dbReference type="EMBL" id="AGUD01000217">
    <property type="protein sequence ID" value="EHN10498.1"/>
    <property type="molecule type" value="Genomic_DNA"/>
</dbReference>
<dbReference type="Proteomes" id="UP000005143">
    <property type="component" value="Unassembled WGS sequence"/>
</dbReference>
<feature type="region of interest" description="Disordered" evidence="4">
    <location>
        <begin position="458"/>
        <end position="477"/>
    </location>
</feature>
<name>H0E753_9ACTN</name>
<reference evidence="7 8" key="1">
    <citation type="journal article" date="2013" name="Biodegradation">
        <title>Quantitative proteomic analysis of ibuprofen-degrading Patulibacter sp. strain I11.</title>
        <authorList>
            <person name="Almeida B."/>
            <person name="Kjeldal H."/>
            <person name="Lolas I."/>
            <person name="Knudsen A.D."/>
            <person name="Carvalho G."/>
            <person name="Nielsen K.L."/>
            <person name="Barreto Crespo M.T."/>
            <person name="Stensballe A."/>
            <person name="Nielsen J.L."/>
        </authorList>
    </citation>
    <scope>NUCLEOTIDE SEQUENCE [LARGE SCALE GENOMIC DNA]</scope>
    <source>
        <strain evidence="7 8">I11</strain>
    </source>
</reference>
<keyword evidence="1 3" id="KW-0378">Hydrolase</keyword>
<evidence type="ECO:0000256" key="2">
    <source>
        <dbReference type="ARBA" id="ARBA00023295"/>
    </source>
</evidence>
<dbReference type="GO" id="GO:0009251">
    <property type="term" value="P:glucan catabolic process"/>
    <property type="evidence" value="ECO:0007669"/>
    <property type="project" value="TreeGrafter"/>
</dbReference>
<comment type="similarity">
    <text evidence="3">Belongs to the glycosyl hydrolase 5 (cellulase A) family.</text>
</comment>
<dbReference type="OrthoDB" id="182870at2"/>
<feature type="chain" id="PRO_5003532150" evidence="5">
    <location>
        <begin position="28"/>
        <end position="477"/>
    </location>
</feature>
<feature type="signal peptide" evidence="5">
    <location>
        <begin position="1"/>
        <end position="27"/>
    </location>
</feature>
<proteinExistence type="inferred from homology"/>
<dbReference type="PANTHER" id="PTHR34142">
    <property type="entry name" value="ENDO-BETA-1,4-GLUCANASE A"/>
    <property type="match status" value="1"/>
</dbReference>
<evidence type="ECO:0000256" key="4">
    <source>
        <dbReference type="SAM" id="MobiDB-lite"/>
    </source>
</evidence>
<protein>
    <submittedName>
        <fullName evidence="7">Endo-14-beta-glucanase</fullName>
    </submittedName>
</protein>
<dbReference type="GO" id="GO:0004553">
    <property type="term" value="F:hydrolase activity, hydrolyzing O-glycosyl compounds"/>
    <property type="evidence" value="ECO:0007669"/>
    <property type="project" value="InterPro"/>
</dbReference>
<comment type="caution">
    <text evidence="7">The sequence shown here is derived from an EMBL/GenBank/DDBJ whole genome shotgun (WGS) entry which is preliminary data.</text>
</comment>
<keyword evidence="2 3" id="KW-0326">Glycosidase</keyword>
<dbReference type="InterPro" id="IPR001547">
    <property type="entry name" value="Glyco_hydro_5"/>
</dbReference>
<dbReference type="RefSeq" id="WP_007575944.1">
    <property type="nucleotide sequence ID" value="NZ_AGUD01000217.1"/>
</dbReference>
<keyword evidence="5" id="KW-0732">Signal</keyword>
<dbReference type="PANTHER" id="PTHR34142:SF1">
    <property type="entry name" value="GLYCOSIDE HYDROLASE FAMILY 5 DOMAIN-CONTAINING PROTEIN"/>
    <property type="match status" value="1"/>
</dbReference>
<accession>H0E753</accession>
<dbReference type="Pfam" id="PF00150">
    <property type="entry name" value="Cellulase"/>
    <property type="match status" value="1"/>
</dbReference>
<feature type="compositionally biased region" description="Polar residues" evidence="4">
    <location>
        <begin position="468"/>
        <end position="477"/>
    </location>
</feature>
<sequence length="477" mass="51289">MFTVRRSIRSLLLAVVAVLLAAAPATAAPTPKVDGNRLVDTTTGSAFVPRGVNWPSFEYACHYGYAYANEAGPATVGPTDEQARLIASWHANVVRVPLNQDCWLGDDGHPAGGLSADGYRNAVADWVSRLHAAGLAVILDLHWSGPDGVAADGQRMLADDRSPAFWTSVATRFRDDPSVLFDAFNEPFSQSFDDGTTVPLDWACWSNGGCPAPRQNDGAGAFDGQTFTTTGMRALVAAIRGAGAQQPILLGGLDYANDLRGWLAARPDDGQLVASFHNYNGQRCQDQACWDAEIAPVAAQVPVVTGEFGETDCKDTHDRRYMDWADAHGVGYLAWQWVVLAPNERATPACASLTLINDVQGTPAAPNGTALHDHLAQLAGAKPGDRRAPRPTRIQLRRTGRGLAVRLRLDEAATVRATLTRRGSDRRTVVSRRLGRGTRLLTLLRRRPAPGRYRVSLRATDAAGNRSPAKSASLTVR</sequence>
<dbReference type="InterPro" id="IPR017853">
    <property type="entry name" value="GH"/>
</dbReference>
<dbReference type="AlphaFoldDB" id="H0E753"/>
<evidence type="ECO:0000256" key="1">
    <source>
        <dbReference type="ARBA" id="ARBA00022801"/>
    </source>
</evidence>
<feature type="domain" description="Glycoside hydrolase family 5" evidence="6">
    <location>
        <begin position="75"/>
        <end position="337"/>
    </location>
</feature>
<evidence type="ECO:0000256" key="3">
    <source>
        <dbReference type="RuleBase" id="RU361153"/>
    </source>
</evidence>
<dbReference type="Gene3D" id="3.20.20.80">
    <property type="entry name" value="Glycosidases"/>
    <property type="match status" value="1"/>
</dbReference>
<organism evidence="7 8">
    <name type="scientific">Patulibacter medicamentivorans</name>
    <dbReference type="NCBI Taxonomy" id="1097667"/>
    <lineage>
        <taxon>Bacteria</taxon>
        <taxon>Bacillati</taxon>
        <taxon>Actinomycetota</taxon>
        <taxon>Thermoleophilia</taxon>
        <taxon>Solirubrobacterales</taxon>
        <taxon>Patulibacteraceae</taxon>
        <taxon>Patulibacter</taxon>
    </lineage>
</organism>
<evidence type="ECO:0000259" key="6">
    <source>
        <dbReference type="Pfam" id="PF00150"/>
    </source>
</evidence>